<dbReference type="OrthoDB" id="8436at10239"/>
<sequence length="335" mass="37061">MASRDRRCLLKHFLNKECIWVKNSASTPLIKVYTSTTAKSPLWPGPDPSVPGTNGPINLTLQLMKPKDRNLCATFYVNGVFVDACTPTAFYCREVQRYGIYLIFFGDLVDPDQPAVIPENIAVHKNEPFVQLSILQMVNSATLLKNPDDLPRSSTDIVPLGPFGPWMANGSLLQYTINPDLLICCPSIGTLPTMSNIIALLTRCENEDCPFCYGNPNHACVLKGVTLSDQNNGADICPCVAPCSLRYGDMAKITTNSNLLGFLFPPEAQNDIVGIRAKSNNLTLDVQELFCGVTREGEEVPCLQSPWLLFSLSHLVSRLLMYSCENLKKMCLRSY</sequence>
<keyword evidence="1" id="KW-1048">Host nucleus</keyword>
<proteinExistence type="inferred from homology"/>
<evidence type="ECO:0000313" key="6">
    <source>
        <dbReference type="EMBL" id="AIA62069.1"/>
    </source>
</evidence>
<dbReference type="KEGG" id="vg:19735507"/>
<gene>
    <name evidence="6" type="ORF">ALHV2gp29</name>
</gene>
<keyword evidence="2" id="KW-0920">Virion tegument</keyword>
<protein>
    <submittedName>
        <fullName evidence="6">Orf33</fullName>
    </submittedName>
</protein>
<dbReference type="HAMAP" id="MF_04039">
    <property type="entry name" value="HSV_CEP2"/>
    <property type="match status" value="1"/>
</dbReference>
<dbReference type="InterPro" id="IPR004286">
    <property type="entry name" value="Herpes_UL16/UL94"/>
</dbReference>
<evidence type="ECO:0000256" key="5">
    <source>
        <dbReference type="ARBA" id="ARBA00023200"/>
    </source>
</evidence>
<evidence type="ECO:0000256" key="3">
    <source>
        <dbReference type="ARBA" id="ARBA00022844"/>
    </source>
</evidence>
<dbReference type="GeneID" id="19735507"/>
<keyword evidence="4" id="KW-0426">Late protein</keyword>
<reference evidence="6 7" key="1">
    <citation type="journal article" date="2014" name="Vet. Microbiol.">
        <title>Malignant catarrhal fever in American bison (Bison bison) experimentally infected with alcelaphine herpesvirus 2.</title>
        <authorList>
            <person name="Taus N.S."/>
            <person name="O'Toole D."/>
            <person name="Herndon D.R."/>
            <person name="Cunha C.W."/>
            <person name="Warg J.V."/>
            <person name="Seal B.S."/>
            <person name="Brooking A."/>
            <person name="Li H."/>
        </authorList>
    </citation>
    <scope>NUCLEOTIDE SEQUENCE [LARGE SCALE GENOMIC DNA]</scope>
    <source>
        <strain evidence="6">Topi-AlHV-2</strain>
    </source>
</reference>
<dbReference type="EMBL" id="KF274499">
    <property type="protein sequence ID" value="AIA62069.1"/>
    <property type="molecule type" value="Genomic_DNA"/>
</dbReference>
<accession>A0A068A9W9</accession>
<dbReference type="Proteomes" id="UP000168428">
    <property type="component" value="Segment"/>
</dbReference>
<keyword evidence="5" id="KW-1035">Host cytoplasm</keyword>
<evidence type="ECO:0000256" key="4">
    <source>
        <dbReference type="ARBA" id="ARBA00022921"/>
    </source>
</evidence>
<evidence type="ECO:0000256" key="1">
    <source>
        <dbReference type="ARBA" id="ARBA00022562"/>
    </source>
</evidence>
<keyword evidence="3" id="KW-0946">Virion</keyword>
<keyword evidence="7" id="KW-1185">Reference proteome</keyword>
<dbReference type="RefSeq" id="YP_009044415.1">
    <property type="nucleotide sequence ID" value="NC_024382.1"/>
</dbReference>
<name>A0A068A9W9_9GAMA</name>
<dbReference type="GO" id="GO:0044423">
    <property type="term" value="C:virion component"/>
    <property type="evidence" value="ECO:0007669"/>
    <property type="project" value="UniProtKB-KW"/>
</dbReference>
<dbReference type="Pfam" id="PF03044">
    <property type="entry name" value="Herpes_UL16"/>
    <property type="match status" value="1"/>
</dbReference>
<evidence type="ECO:0000256" key="2">
    <source>
        <dbReference type="ARBA" id="ARBA00022580"/>
    </source>
</evidence>
<evidence type="ECO:0000313" key="7">
    <source>
        <dbReference type="Proteomes" id="UP000168428"/>
    </source>
</evidence>
<organism evidence="6 7">
    <name type="scientific">Alcelaphine gammaherpesvirus 2</name>
    <dbReference type="NCBI Taxonomy" id="138184"/>
    <lineage>
        <taxon>Viruses</taxon>
        <taxon>Duplodnaviria</taxon>
        <taxon>Heunggongvirae</taxon>
        <taxon>Peploviricota</taxon>
        <taxon>Herviviricetes</taxon>
        <taxon>Herpesvirales</taxon>
        <taxon>Orthoherpesviridae</taxon>
        <taxon>Gammaherpesvirinae</taxon>
        <taxon>Macavirus</taxon>
        <taxon>Macavirus alcelaphinegamma2</taxon>
    </lineage>
</organism>